<name>A0AAN9L4I4_CANGL</name>
<evidence type="ECO:0000313" key="2">
    <source>
        <dbReference type="Proteomes" id="UP001367508"/>
    </source>
</evidence>
<accession>A0AAN9L4I4</accession>
<dbReference type="EMBL" id="JAYMYQ010000005">
    <property type="protein sequence ID" value="KAK7328861.1"/>
    <property type="molecule type" value="Genomic_DNA"/>
</dbReference>
<evidence type="ECO:0000313" key="1">
    <source>
        <dbReference type="EMBL" id="KAK7328861.1"/>
    </source>
</evidence>
<sequence>MVSLKLSQIAFELFIYILDDLVQRSCLSEVSPVNRGDESHLSTLDLLLPSIDALLQEVTVALSKRRSGIIVIIEHVSASNIAVKPMYPLCHILHWPVLVLQASGGDFGAPNQRKEIQSNITQVLAANG</sequence>
<comment type="caution">
    <text evidence="1">The sequence shown here is derived from an EMBL/GenBank/DDBJ whole genome shotgun (WGS) entry which is preliminary data.</text>
</comment>
<gene>
    <name evidence="1" type="ORF">VNO77_22987</name>
</gene>
<keyword evidence="2" id="KW-1185">Reference proteome</keyword>
<dbReference type="Proteomes" id="UP001367508">
    <property type="component" value="Unassembled WGS sequence"/>
</dbReference>
<reference evidence="1 2" key="1">
    <citation type="submission" date="2024-01" db="EMBL/GenBank/DDBJ databases">
        <title>The genomes of 5 underutilized Papilionoideae crops provide insights into root nodulation and disease resistanc.</title>
        <authorList>
            <person name="Jiang F."/>
        </authorList>
    </citation>
    <scope>NUCLEOTIDE SEQUENCE [LARGE SCALE GENOMIC DNA]</scope>
    <source>
        <strain evidence="1">LVBAO_FW01</strain>
        <tissue evidence="1">Leaves</tissue>
    </source>
</reference>
<proteinExistence type="predicted"/>
<dbReference type="AlphaFoldDB" id="A0AAN9L4I4"/>
<organism evidence="1 2">
    <name type="scientific">Canavalia gladiata</name>
    <name type="common">Sword bean</name>
    <name type="synonym">Dolichos gladiatus</name>
    <dbReference type="NCBI Taxonomy" id="3824"/>
    <lineage>
        <taxon>Eukaryota</taxon>
        <taxon>Viridiplantae</taxon>
        <taxon>Streptophyta</taxon>
        <taxon>Embryophyta</taxon>
        <taxon>Tracheophyta</taxon>
        <taxon>Spermatophyta</taxon>
        <taxon>Magnoliopsida</taxon>
        <taxon>eudicotyledons</taxon>
        <taxon>Gunneridae</taxon>
        <taxon>Pentapetalae</taxon>
        <taxon>rosids</taxon>
        <taxon>fabids</taxon>
        <taxon>Fabales</taxon>
        <taxon>Fabaceae</taxon>
        <taxon>Papilionoideae</taxon>
        <taxon>50 kb inversion clade</taxon>
        <taxon>NPAAA clade</taxon>
        <taxon>indigoferoid/millettioid clade</taxon>
        <taxon>Phaseoleae</taxon>
        <taxon>Canavalia</taxon>
    </lineage>
</organism>
<protein>
    <submittedName>
        <fullName evidence="1">Uncharacterized protein</fullName>
    </submittedName>
</protein>